<dbReference type="Pfam" id="PF13589">
    <property type="entry name" value="HATPase_c_3"/>
    <property type="match status" value="1"/>
</dbReference>
<evidence type="ECO:0000313" key="1">
    <source>
        <dbReference type="EMBL" id="BDU70852.1"/>
    </source>
</evidence>
<accession>A0AA48K807</accession>
<dbReference type="InterPro" id="IPR036890">
    <property type="entry name" value="HATPase_C_sf"/>
</dbReference>
<protein>
    <recommendedName>
        <fullName evidence="3">Molecular chaperone HtpG</fullName>
    </recommendedName>
</protein>
<dbReference type="SUPFAM" id="SSF55874">
    <property type="entry name" value="ATPase domain of HSP90 chaperone/DNA topoisomerase II/histidine kinase"/>
    <property type="match status" value="1"/>
</dbReference>
<dbReference type="KEGG" id="msil:METEAL_00260"/>
<proteinExistence type="predicted"/>
<dbReference type="EMBL" id="AP027080">
    <property type="protein sequence ID" value="BDU70852.1"/>
    <property type="molecule type" value="Genomic_DNA"/>
</dbReference>
<keyword evidence="2" id="KW-1185">Reference proteome</keyword>
<organism evidence="1 2">
    <name type="scientific">Mesoterricola silvestris</name>
    <dbReference type="NCBI Taxonomy" id="2927979"/>
    <lineage>
        <taxon>Bacteria</taxon>
        <taxon>Pseudomonadati</taxon>
        <taxon>Acidobacteriota</taxon>
        <taxon>Holophagae</taxon>
        <taxon>Holophagales</taxon>
        <taxon>Holophagaceae</taxon>
        <taxon>Mesoterricola</taxon>
    </lineage>
</organism>
<dbReference type="RefSeq" id="WP_316413749.1">
    <property type="nucleotide sequence ID" value="NZ_AP027080.1"/>
</dbReference>
<gene>
    <name evidence="1" type="ORF">METEAL_00260</name>
</gene>
<dbReference type="AlphaFoldDB" id="A0AA48K807"/>
<dbReference type="Gene3D" id="3.30.565.10">
    <property type="entry name" value="Histidine kinase-like ATPase, C-terminal domain"/>
    <property type="match status" value="1"/>
</dbReference>
<evidence type="ECO:0000313" key="2">
    <source>
        <dbReference type="Proteomes" id="UP001238179"/>
    </source>
</evidence>
<name>A0AA48K807_9BACT</name>
<dbReference type="Proteomes" id="UP001238179">
    <property type="component" value="Chromosome"/>
</dbReference>
<sequence>MVTKHTSISLPNDILIGKDILELVTSAMYVDPLTIYREYVQNAADSIDEARALNLYGNEIGQVEIHIDAENRNVRIRDNGTGVPNGEFAKRLTSLGASRKRGTAARGFRGVGRLAGLGYCQSLIFRSRSKGDANVQELVWDCKAFKKLVTDSHFDGGVGELIKAVATVSVLESDGWPEHFYEVELVKPIRIKNDLLLNEDEIGRYLSQVAPVPFNPKFKYGKKIAAFLREHTALDEIQILLGKKKTPLYRPYLNEFSVGDAKTDEFTDPEFRVLPGMNGGVSAVAWMVNHSYLGAIPSASGVKGLKARKGNIQVGDHRIFTSIFPEARFASWIVGEVHLLDDRVVPNGRRDDFEQNAHYTQVIHQLTEIGDHVARLCRSNSIVRNRIKAFDIGVLKIEERLNILEQGVLRKNEADAIVQEIQGEMHEIRKVADAQVLCEEDRSLLAERHQELESRLKKAKKVTSEAGPLAELPKKERETIQRMISLIYECSVNRVAAKTLVDRIMARI</sequence>
<reference evidence="2" key="1">
    <citation type="journal article" date="2023" name="Int. J. Syst. Evol. Microbiol.">
        <title>Mesoterricola silvestris gen. nov., sp. nov., Mesoterricola sediminis sp. nov., Geothrix oryzae sp. nov., Geothrix edaphica sp. nov., Geothrix rubra sp. nov., and Geothrix limicola sp. nov., six novel members of Acidobacteriota isolated from soils.</title>
        <authorList>
            <person name="Itoh H."/>
            <person name="Sugisawa Y."/>
            <person name="Mise K."/>
            <person name="Xu Z."/>
            <person name="Kuniyasu M."/>
            <person name="Ushijima N."/>
            <person name="Kawano K."/>
            <person name="Kobayashi E."/>
            <person name="Shiratori Y."/>
            <person name="Masuda Y."/>
            <person name="Senoo K."/>
        </authorList>
    </citation>
    <scope>NUCLEOTIDE SEQUENCE [LARGE SCALE GENOMIC DNA]</scope>
    <source>
        <strain evidence="2">W79</strain>
    </source>
</reference>
<evidence type="ECO:0008006" key="3">
    <source>
        <dbReference type="Google" id="ProtNLM"/>
    </source>
</evidence>